<reference evidence="1 2" key="1">
    <citation type="journal article" date="2012" name="Genome Biol.">
        <title>Sequencing three crocodilian genomes to illuminate the evolution of archosaurs and amniotes.</title>
        <authorList>
            <person name="St John J.A."/>
            <person name="Braun E.L."/>
            <person name="Isberg S.R."/>
            <person name="Miles L.G."/>
            <person name="Chong A.Y."/>
            <person name="Gongora J."/>
            <person name="Dalzell P."/>
            <person name="Moran C."/>
            <person name="Bed'hom B."/>
            <person name="Abzhanov A."/>
            <person name="Burgess S.C."/>
            <person name="Cooksey A.M."/>
            <person name="Castoe T.A."/>
            <person name="Crawford N.G."/>
            <person name="Densmore L.D."/>
            <person name="Drew J.C."/>
            <person name="Edwards S.V."/>
            <person name="Faircloth B.C."/>
            <person name="Fujita M.K."/>
            <person name="Greenwold M.J."/>
            <person name="Hoffmann F.G."/>
            <person name="Howard J.M."/>
            <person name="Iguchi T."/>
            <person name="Janes D.E."/>
            <person name="Khan S.Y."/>
            <person name="Kohno S."/>
            <person name="de Koning A.J."/>
            <person name="Lance S.L."/>
            <person name="McCarthy F.M."/>
            <person name="McCormack J.E."/>
            <person name="Merchant M.E."/>
            <person name="Peterson D.G."/>
            <person name="Pollock D.D."/>
            <person name="Pourmand N."/>
            <person name="Raney B.J."/>
            <person name="Roessler K.A."/>
            <person name="Sanford J.R."/>
            <person name="Sawyer R.H."/>
            <person name="Schmidt C.J."/>
            <person name="Triplett E.W."/>
            <person name="Tuberville T.D."/>
            <person name="Venegas-Anaya M."/>
            <person name="Howard J.T."/>
            <person name="Jarvis E.D."/>
            <person name="Guillette L.J.Jr."/>
            <person name="Glenn T.C."/>
            <person name="Green R.E."/>
            <person name="Ray D.A."/>
        </authorList>
    </citation>
    <scope>NUCLEOTIDE SEQUENCE [LARGE SCALE GENOMIC DNA]</scope>
    <source>
        <strain evidence="1">KSC_2009_1</strain>
    </source>
</reference>
<proteinExistence type="predicted"/>
<gene>
    <name evidence="1" type="ORF">Y1Q_0017958</name>
</gene>
<dbReference type="AlphaFoldDB" id="A0A151MXS8"/>
<evidence type="ECO:0000313" key="1">
    <source>
        <dbReference type="EMBL" id="KYO29314.1"/>
    </source>
</evidence>
<dbReference type="Proteomes" id="UP000050525">
    <property type="component" value="Unassembled WGS sequence"/>
</dbReference>
<keyword evidence="2" id="KW-1185">Reference proteome</keyword>
<accession>A0A151MXS8</accession>
<protein>
    <submittedName>
        <fullName evidence="1">Uncharacterized protein</fullName>
    </submittedName>
</protein>
<dbReference type="EMBL" id="AKHW03004704">
    <property type="protein sequence ID" value="KYO29314.1"/>
    <property type="molecule type" value="Genomic_DNA"/>
</dbReference>
<evidence type="ECO:0000313" key="2">
    <source>
        <dbReference type="Proteomes" id="UP000050525"/>
    </source>
</evidence>
<sequence length="91" mass="10039">MLAGEEFAFNRSLYRDKPGATCYVSLLRMVPKPSLQKITTEKGHGQRSKDRSSLRTMASSWLAIEETLGGLGTQPPLEFSDGEEPIVVQVV</sequence>
<organism evidence="1 2">
    <name type="scientific">Alligator mississippiensis</name>
    <name type="common">American alligator</name>
    <dbReference type="NCBI Taxonomy" id="8496"/>
    <lineage>
        <taxon>Eukaryota</taxon>
        <taxon>Metazoa</taxon>
        <taxon>Chordata</taxon>
        <taxon>Craniata</taxon>
        <taxon>Vertebrata</taxon>
        <taxon>Euteleostomi</taxon>
        <taxon>Archelosauria</taxon>
        <taxon>Archosauria</taxon>
        <taxon>Crocodylia</taxon>
        <taxon>Alligatoridae</taxon>
        <taxon>Alligatorinae</taxon>
        <taxon>Alligator</taxon>
    </lineage>
</organism>
<comment type="caution">
    <text evidence="1">The sequence shown here is derived from an EMBL/GenBank/DDBJ whole genome shotgun (WGS) entry which is preliminary data.</text>
</comment>
<name>A0A151MXS8_ALLMI</name>